<dbReference type="AlphaFoldDB" id="A0AAD7KEN6"/>
<feature type="compositionally biased region" description="Polar residues" evidence="1">
    <location>
        <begin position="499"/>
        <end position="514"/>
    </location>
</feature>
<protein>
    <recommendedName>
        <fullName evidence="4">Zn(2)-C6 fungal-type domain-containing protein</fullName>
    </recommendedName>
</protein>
<evidence type="ECO:0008006" key="4">
    <source>
        <dbReference type="Google" id="ProtNLM"/>
    </source>
</evidence>
<feature type="region of interest" description="Disordered" evidence="1">
    <location>
        <begin position="544"/>
        <end position="608"/>
    </location>
</feature>
<gene>
    <name evidence="2" type="ORF">B0H16DRAFT_1495447</name>
</gene>
<evidence type="ECO:0000313" key="3">
    <source>
        <dbReference type="Proteomes" id="UP001215598"/>
    </source>
</evidence>
<feature type="region of interest" description="Disordered" evidence="1">
    <location>
        <begin position="475"/>
        <end position="527"/>
    </location>
</feature>
<evidence type="ECO:0000313" key="2">
    <source>
        <dbReference type="EMBL" id="KAJ7783122.1"/>
    </source>
</evidence>
<feature type="compositionally biased region" description="Polar residues" evidence="1">
    <location>
        <begin position="407"/>
        <end position="431"/>
    </location>
</feature>
<feature type="compositionally biased region" description="Acidic residues" evidence="1">
    <location>
        <begin position="168"/>
        <end position="182"/>
    </location>
</feature>
<name>A0AAD7KEN6_9AGAR</name>
<feature type="region of interest" description="Disordered" evidence="1">
    <location>
        <begin position="730"/>
        <end position="749"/>
    </location>
</feature>
<feature type="compositionally biased region" description="Basic and acidic residues" evidence="1">
    <location>
        <begin position="183"/>
        <end position="192"/>
    </location>
</feature>
<dbReference type="SUPFAM" id="SSF57701">
    <property type="entry name" value="Zn2/Cys6 DNA-binding domain"/>
    <property type="match status" value="1"/>
</dbReference>
<dbReference type="GO" id="GO:0008270">
    <property type="term" value="F:zinc ion binding"/>
    <property type="evidence" value="ECO:0007669"/>
    <property type="project" value="InterPro"/>
</dbReference>
<feature type="compositionally biased region" description="Basic and acidic residues" evidence="1">
    <location>
        <begin position="376"/>
        <end position="388"/>
    </location>
</feature>
<comment type="caution">
    <text evidence="2">The sequence shown here is derived from an EMBL/GenBank/DDBJ whole genome shotgun (WGS) entry which is preliminary data.</text>
</comment>
<feature type="region of interest" description="Disordered" evidence="1">
    <location>
        <begin position="349"/>
        <end position="447"/>
    </location>
</feature>
<feature type="compositionally biased region" description="Polar residues" evidence="1">
    <location>
        <begin position="349"/>
        <end position="359"/>
    </location>
</feature>
<sequence>MRKLRPWHGQSHPSATNEASDTSIPDAGESCRTNETDLRPVAQRPALCFQCSCPVDETTNAMVAAVRQVQANIEARKSYACMECATNHVVDCDENRPACQHCSHKRRTCVYKEPNRHAEIQTLQAPYFEAAAYMTLTTTSSSVFPKNIHTIAKKVAATQSAPTSPPDVEIEEDENWQSEDGDTEGRSSKGWEDPITIEEPVHDLGYEWKDDDITIQEQSLPSITKTSRLQDPLVDHDRTLSEIDARRPTQPHKSSLAAALGNRCNVNFAPYTTDDCYSTPETNDKRFPIANIEDILDELYRPYALTIEDNTATERNPYPAHVFSYENNTYIPSSDTGSVQNPVPPTPGYTSGIQSNSTLGEYENDKHAGTIPTRCYPRDVEPIHRPSDGHYYASQSRPASDIETSDTESISAYRSVPQNIQVSRTSTSPNSRPHIDQPHTAGMQSNSTVGEYENDKYIPTRCYPRDVEPIHRPSDGHYYASQSRPASEIETSDTESTSAYRSVPQNIQVSSPNSRPYIDQPHSTLGEYENDKYAGTIRYPRDIEPIHRPSDGHYYASQSRPASDIETSDTESISGYRSVPQDIQVSGSTTQQFVGQPNLLKGGQSSRTMTTHSEHVLPHISIQLVNVSAPSGPLLIIPQPVPSSMATVAFLDEFDTNKPLAYNSRRVAIDRPKRPSVGHRPVIQLPPVRTGLFAPYPRYARPKASSSPPRAPRVVRFDPLAHVVRFEPLARKTQEEPQGEREWNRNAMY</sequence>
<accession>A0AAD7KEN6</accession>
<organism evidence="2 3">
    <name type="scientific">Mycena metata</name>
    <dbReference type="NCBI Taxonomy" id="1033252"/>
    <lineage>
        <taxon>Eukaryota</taxon>
        <taxon>Fungi</taxon>
        <taxon>Dikarya</taxon>
        <taxon>Basidiomycota</taxon>
        <taxon>Agaricomycotina</taxon>
        <taxon>Agaricomycetes</taxon>
        <taxon>Agaricomycetidae</taxon>
        <taxon>Agaricales</taxon>
        <taxon>Marasmiineae</taxon>
        <taxon>Mycenaceae</taxon>
        <taxon>Mycena</taxon>
    </lineage>
</organism>
<dbReference type="InterPro" id="IPR001138">
    <property type="entry name" value="Zn2Cys6_DnaBD"/>
</dbReference>
<dbReference type="Gene3D" id="4.10.240.10">
    <property type="entry name" value="Zn(2)-C6 fungal-type DNA-binding domain"/>
    <property type="match status" value="1"/>
</dbReference>
<feature type="compositionally biased region" description="Polar residues" evidence="1">
    <location>
        <begin position="570"/>
        <end position="595"/>
    </location>
</feature>
<dbReference type="EMBL" id="JARKIB010000003">
    <property type="protein sequence ID" value="KAJ7783122.1"/>
    <property type="molecule type" value="Genomic_DNA"/>
</dbReference>
<reference evidence="2" key="1">
    <citation type="submission" date="2023-03" db="EMBL/GenBank/DDBJ databases">
        <title>Massive genome expansion in bonnet fungi (Mycena s.s.) driven by repeated elements and novel gene families across ecological guilds.</title>
        <authorList>
            <consortium name="Lawrence Berkeley National Laboratory"/>
            <person name="Harder C.B."/>
            <person name="Miyauchi S."/>
            <person name="Viragh M."/>
            <person name="Kuo A."/>
            <person name="Thoen E."/>
            <person name="Andreopoulos B."/>
            <person name="Lu D."/>
            <person name="Skrede I."/>
            <person name="Drula E."/>
            <person name="Henrissat B."/>
            <person name="Morin E."/>
            <person name="Kohler A."/>
            <person name="Barry K."/>
            <person name="LaButti K."/>
            <person name="Morin E."/>
            <person name="Salamov A."/>
            <person name="Lipzen A."/>
            <person name="Mereny Z."/>
            <person name="Hegedus B."/>
            <person name="Baldrian P."/>
            <person name="Stursova M."/>
            <person name="Weitz H."/>
            <person name="Taylor A."/>
            <person name="Grigoriev I.V."/>
            <person name="Nagy L.G."/>
            <person name="Martin F."/>
            <person name="Kauserud H."/>
        </authorList>
    </citation>
    <scope>NUCLEOTIDE SEQUENCE</scope>
    <source>
        <strain evidence="2">CBHHK182m</strain>
    </source>
</reference>
<evidence type="ECO:0000256" key="1">
    <source>
        <dbReference type="SAM" id="MobiDB-lite"/>
    </source>
</evidence>
<feature type="region of interest" description="Disordered" evidence="1">
    <location>
        <begin position="156"/>
        <end position="193"/>
    </location>
</feature>
<dbReference type="InterPro" id="IPR036864">
    <property type="entry name" value="Zn2-C6_fun-type_DNA-bd_sf"/>
</dbReference>
<feature type="compositionally biased region" description="Polar residues" evidence="1">
    <location>
        <begin position="11"/>
        <end position="23"/>
    </location>
</feature>
<proteinExistence type="predicted"/>
<dbReference type="GO" id="GO:0000981">
    <property type="term" value="F:DNA-binding transcription factor activity, RNA polymerase II-specific"/>
    <property type="evidence" value="ECO:0007669"/>
    <property type="project" value="InterPro"/>
</dbReference>
<keyword evidence="3" id="KW-1185">Reference proteome</keyword>
<feature type="region of interest" description="Disordered" evidence="1">
    <location>
        <begin position="1"/>
        <end position="32"/>
    </location>
</feature>
<dbReference type="CDD" id="cd00067">
    <property type="entry name" value="GAL4"/>
    <property type="match status" value="1"/>
</dbReference>
<dbReference type="Proteomes" id="UP001215598">
    <property type="component" value="Unassembled WGS sequence"/>
</dbReference>